<evidence type="ECO:0000256" key="1">
    <source>
        <dbReference type="SAM" id="MobiDB-lite"/>
    </source>
</evidence>
<proteinExistence type="predicted"/>
<keyword evidence="3" id="KW-1185">Reference proteome</keyword>
<protein>
    <submittedName>
        <fullName evidence="2">Uncharacterized protein</fullName>
    </submittedName>
</protein>
<sequence length="96" mass="11026">MRNFNTNMPTLDRSWRQPMDYALMSASRCGSLRDLEREIKVNGVPVELVERLTPSRNVCGRPPYPRKSGPMDPPRAESPGQPRLSRCSDLRDRIEL</sequence>
<dbReference type="Proteomes" id="UP001303046">
    <property type="component" value="Unassembled WGS sequence"/>
</dbReference>
<organism evidence="2 3">
    <name type="scientific">Necator americanus</name>
    <name type="common">Human hookworm</name>
    <dbReference type="NCBI Taxonomy" id="51031"/>
    <lineage>
        <taxon>Eukaryota</taxon>
        <taxon>Metazoa</taxon>
        <taxon>Ecdysozoa</taxon>
        <taxon>Nematoda</taxon>
        <taxon>Chromadorea</taxon>
        <taxon>Rhabditida</taxon>
        <taxon>Rhabditina</taxon>
        <taxon>Rhabditomorpha</taxon>
        <taxon>Strongyloidea</taxon>
        <taxon>Ancylostomatidae</taxon>
        <taxon>Bunostominae</taxon>
        <taxon>Necator</taxon>
    </lineage>
</organism>
<name>A0ABR1D2L4_NECAM</name>
<evidence type="ECO:0000313" key="2">
    <source>
        <dbReference type="EMBL" id="KAK6744447.1"/>
    </source>
</evidence>
<comment type="caution">
    <text evidence="2">The sequence shown here is derived from an EMBL/GenBank/DDBJ whole genome shotgun (WGS) entry which is preliminary data.</text>
</comment>
<dbReference type="EMBL" id="JAVFWL010000003">
    <property type="protein sequence ID" value="KAK6744447.1"/>
    <property type="molecule type" value="Genomic_DNA"/>
</dbReference>
<evidence type="ECO:0000313" key="3">
    <source>
        <dbReference type="Proteomes" id="UP001303046"/>
    </source>
</evidence>
<feature type="region of interest" description="Disordered" evidence="1">
    <location>
        <begin position="55"/>
        <end position="96"/>
    </location>
</feature>
<gene>
    <name evidence="2" type="primary">Necator_chrIII.g12029</name>
    <name evidence="2" type="ORF">RB195_011263</name>
</gene>
<reference evidence="2 3" key="1">
    <citation type="submission" date="2023-08" db="EMBL/GenBank/DDBJ databases">
        <title>A Necator americanus chromosomal reference genome.</title>
        <authorList>
            <person name="Ilik V."/>
            <person name="Petrzelkova K.J."/>
            <person name="Pardy F."/>
            <person name="Fuh T."/>
            <person name="Niatou-Singa F.S."/>
            <person name="Gouil Q."/>
            <person name="Baker L."/>
            <person name="Ritchie M.E."/>
            <person name="Jex A.R."/>
            <person name="Gazzola D."/>
            <person name="Li H."/>
            <person name="Toshio Fujiwara R."/>
            <person name="Zhan B."/>
            <person name="Aroian R.V."/>
            <person name="Pafco B."/>
            <person name="Schwarz E.M."/>
        </authorList>
    </citation>
    <scope>NUCLEOTIDE SEQUENCE [LARGE SCALE GENOMIC DNA]</scope>
    <source>
        <strain evidence="2 3">Aroian</strain>
        <tissue evidence="2">Whole animal</tissue>
    </source>
</reference>
<feature type="compositionally biased region" description="Basic and acidic residues" evidence="1">
    <location>
        <begin position="86"/>
        <end position="96"/>
    </location>
</feature>
<accession>A0ABR1D2L4</accession>